<dbReference type="InterPro" id="IPR006343">
    <property type="entry name" value="DnaB/C_C"/>
</dbReference>
<evidence type="ECO:0000256" key="1">
    <source>
        <dbReference type="ARBA" id="ARBA00093462"/>
    </source>
</evidence>
<gene>
    <name evidence="4" type="ORF">MCFN_00380</name>
</gene>
<dbReference type="eggNOG" id="COG3611">
    <property type="taxonomic scope" value="Bacteria"/>
</dbReference>
<evidence type="ECO:0000313" key="5">
    <source>
        <dbReference type="Proteomes" id="UP000027088"/>
    </source>
</evidence>
<dbReference type="AlphaFoldDB" id="A0A059XR69"/>
<name>A0A059XR69_9BACT</name>
<reference evidence="4 5" key="1">
    <citation type="journal article" date="2014" name="Genome Announc.">
        <title>Complete Genome Sequence of the Bovine Mastitis Pathogen Mycoplasma californicum Strain ST-6T (ATCC 33461T).</title>
        <authorList>
            <person name="Calcutt M.J."/>
            <person name="Foecking M.F."/>
            <person name="Fox L.K."/>
        </authorList>
    </citation>
    <scope>NUCLEOTIDE SEQUENCE [LARGE SCALE GENOMIC DNA]</scope>
    <source>
        <strain evidence="4 5">ST-6</strain>
    </source>
</reference>
<dbReference type="Pfam" id="PF25888">
    <property type="entry name" value="WHD_DnaB"/>
    <property type="match status" value="1"/>
</dbReference>
<feature type="domain" description="DnaB/C C-terminal" evidence="2">
    <location>
        <begin position="216"/>
        <end position="285"/>
    </location>
</feature>
<evidence type="ECO:0000259" key="3">
    <source>
        <dbReference type="Pfam" id="PF25888"/>
    </source>
</evidence>
<dbReference type="Pfam" id="PF07261">
    <property type="entry name" value="DnaB_2"/>
    <property type="match status" value="1"/>
</dbReference>
<feature type="domain" description="Replicative helicase loading/DNA remodeling protein DnaB N-terminal winged helix" evidence="3">
    <location>
        <begin position="10"/>
        <end position="198"/>
    </location>
</feature>
<sequence length="323" mass="37769">MYKSITYPYFSVENSTIISGEDLKNLRKFYAPILGAHAILLYEYLRDLAIQDGNEIGFYDYDSITYMLKMDIKDVNNARTMLEALSLLTTYVDNRNRKTFFVIEKPLDADGFKMNLILANKLLKIVGKENYDRLINRKRNYKLARAIELLDSSARYEDVFDAGEDFDILSNSFEFNEEAMNTQVMNELVQEKIDLNTFEYPNVYEAILKTDSRSFFGQIQGQIPTAEIINLIKDASDKGFSYQCINLIFFYANEVNGKINYQYVKKIIKDLIAKNIYDFNPLEKYIDSLIRQRNNVIVSKKDLYKATYITSLERQQNDMNRSH</sequence>
<dbReference type="RefSeq" id="WP_038561046.1">
    <property type="nucleotide sequence ID" value="NZ_AP018940.1"/>
</dbReference>
<protein>
    <submittedName>
        <fullName evidence="4">DnaB-related protein</fullName>
    </submittedName>
</protein>
<comment type="similarity">
    <text evidence="1">Belongs to the DnaB/DnaD family.</text>
</comment>
<dbReference type="OrthoDB" id="395744at2"/>
<accession>A0A059XR69</accession>
<dbReference type="Proteomes" id="UP000027088">
    <property type="component" value="Chromosome"/>
</dbReference>
<evidence type="ECO:0000259" key="2">
    <source>
        <dbReference type="Pfam" id="PF07261"/>
    </source>
</evidence>
<keyword evidence="5" id="KW-1185">Reference proteome</keyword>
<dbReference type="EMBL" id="CP007521">
    <property type="protein sequence ID" value="AIA29253.1"/>
    <property type="molecule type" value="Genomic_DNA"/>
</dbReference>
<dbReference type="KEGG" id="mcr:MCFN_00380"/>
<proteinExistence type="inferred from homology"/>
<organism evidence="4 5">
    <name type="scientific">Mycoplasmopsis californica</name>
    <dbReference type="NCBI Taxonomy" id="2113"/>
    <lineage>
        <taxon>Bacteria</taxon>
        <taxon>Bacillati</taxon>
        <taxon>Mycoplasmatota</taxon>
        <taxon>Mycoplasmoidales</taxon>
        <taxon>Metamycoplasmataceae</taxon>
        <taxon>Mycoplasmopsis</taxon>
    </lineage>
</organism>
<evidence type="ECO:0000313" key="4">
    <source>
        <dbReference type="EMBL" id="AIA29253.1"/>
    </source>
</evidence>
<dbReference type="InterPro" id="IPR058660">
    <property type="entry name" value="WHD_DnaB"/>
</dbReference>